<gene>
    <name evidence="13" type="ORF">SmaCSM2_02710</name>
</gene>
<dbReference type="PIRSF" id="PIRSF006648">
    <property type="entry name" value="DrrB"/>
    <property type="match status" value="1"/>
</dbReference>
<sequence>MEAYPSSPLHLLRSLRHNRGLVVALAAREIAARYRGSLLGLAWALVQPIFMLAIYTFVFSEVFKARWPGGSGSRTEFALVLFSGLLVFNLFSEVFNRAPTLIVGNANYVKKVVFPLEVLPWVSVLTAMFSLAVNLVVWLLFYLVSTGLPPVTALLAPVVMLPMVLFMTGVAWLLSALGVFLRDTAQITAIITTAVMFLTPIFYPIDAIPASLRPFLNINPLAPIVAQMRDVLIWGKGLDPVLYPVCLLVSALVFIAGFAFFQRTRRGFADVL</sequence>
<dbReference type="GO" id="GO:0015774">
    <property type="term" value="P:polysaccharide transport"/>
    <property type="evidence" value="ECO:0007669"/>
    <property type="project" value="UniProtKB-KW"/>
</dbReference>
<keyword evidence="4 11" id="KW-1003">Cell membrane</keyword>
<keyword evidence="8 11" id="KW-1133">Transmembrane helix</keyword>
<dbReference type="PROSITE" id="PS51012">
    <property type="entry name" value="ABC_TM2"/>
    <property type="match status" value="1"/>
</dbReference>
<evidence type="ECO:0000256" key="6">
    <source>
        <dbReference type="ARBA" id="ARBA00022692"/>
    </source>
</evidence>
<feature type="domain" description="ABC transmembrane type-2" evidence="12">
    <location>
        <begin position="39"/>
        <end position="264"/>
    </location>
</feature>
<dbReference type="RefSeq" id="WP_101764909.1">
    <property type="nucleotide sequence ID" value="NZ_CP025298.1"/>
</dbReference>
<keyword evidence="6 11" id="KW-0812">Transmembrane</keyword>
<dbReference type="Pfam" id="PF01061">
    <property type="entry name" value="ABC2_membrane"/>
    <property type="match status" value="1"/>
</dbReference>
<protein>
    <recommendedName>
        <fullName evidence="11">Transport permease protein</fullName>
    </recommendedName>
</protein>
<feature type="transmembrane region" description="Helical" evidence="11">
    <location>
        <begin position="153"/>
        <end position="180"/>
    </location>
</feature>
<dbReference type="PANTHER" id="PTHR30413:SF10">
    <property type="entry name" value="CAPSULE POLYSACCHARIDE EXPORT INNER-MEMBRANE PROTEIN CTRC"/>
    <property type="match status" value="1"/>
</dbReference>
<dbReference type="GO" id="GO:0140359">
    <property type="term" value="F:ABC-type transporter activity"/>
    <property type="evidence" value="ECO:0007669"/>
    <property type="project" value="InterPro"/>
</dbReference>
<evidence type="ECO:0000313" key="13">
    <source>
        <dbReference type="EMBL" id="AUI06146.1"/>
    </source>
</evidence>
<keyword evidence="7" id="KW-0972">Capsule biogenesis/degradation</keyword>
<dbReference type="InterPro" id="IPR000412">
    <property type="entry name" value="ABC_2_transport"/>
</dbReference>
<comment type="subcellular location">
    <subcellularLocation>
        <location evidence="11">Cell inner membrane</location>
        <topology evidence="11">Multi-pass membrane protein</topology>
    </subcellularLocation>
    <subcellularLocation>
        <location evidence="1">Cell membrane</location>
        <topology evidence="1">Multi-pass membrane protein</topology>
    </subcellularLocation>
</comment>
<evidence type="ECO:0000256" key="10">
    <source>
        <dbReference type="ARBA" id="ARBA00023136"/>
    </source>
</evidence>
<keyword evidence="3 11" id="KW-0813">Transport</keyword>
<evidence type="ECO:0000313" key="14">
    <source>
        <dbReference type="Proteomes" id="UP000234414"/>
    </source>
</evidence>
<feature type="transmembrane region" description="Helical" evidence="11">
    <location>
        <begin position="77"/>
        <end position="95"/>
    </location>
</feature>
<dbReference type="InterPro" id="IPR013525">
    <property type="entry name" value="ABC2_TM"/>
</dbReference>
<dbReference type="GO" id="GO:0043190">
    <property type="term" value="C:ATP-binding cassette (ABC) transporter complex"/>
    <property type="evidence" value="ECO:0007669"/>
    <property type="project" value="InterPro"/>
</dbReference>
<dbReference type="EMBL" id="CP025298">
    <property type="protein sequence ID" value="AUI06146.1"/>
    <property type="molecule type" value="Genomic_DNA"/>
</dbReference>
<keyword evidence="10 11" id="KW-0472">Membrane</keyword>
<feature type="transmembrane region" description="Helical" evidence="11">
    <location>
        <begin position="38"/>
        <end position="57"/>
    </location>
</feature>
<evidence type="ECO:0000256" key="4">
    <source>
        <dbReference type="ARBA" id="ARBA00022475"/>
    </source>
</evidence>
<evidence type="ECO:0000259" key="12">
    <source>
        <dbReference type="PROSITE" id="PS51012"/>
    </source>
</evidence>
<proteinExistence type="inferred from homology"/>
<evidence type="ECO:0000256" key="1">
    <source>
        <dbReference type="ARBA" id="ARBA00004651"/>
    </source>
</evidence>
<dbReference type="AlphaFoldDB" id="A0AAD0BRN1"/>
<feature type="transmembrane region" description="Helical" evidence="11">
    <location>
        <begin position="187"/>
        <end position="205"/>
    </location>
</feature>
<keyword evidence="9" id="KW-0625">Polysaccharide transport</keyword>
<feature type="transmembrane region" description="Helical" evidence="11">
    <location>
        <begin position="241"/>
        <end position="261"/>
    </location>
</feature>
<accession>A0AAD0BRN1</accession>
<dbReference type="Proteomes" id="UP000234414">
    <property type="component" value="Chromosome"/>
</dbReference>
<evidence type="ECO:0000256" key="9">
    <source>
        <dbReference type="ARBA" id="ARBA00023047"/>
    </source>
</evidence>
<evidence type="ECO:0000256" key="11">
    <source>
        <dbReference type="RuleBase" id="RU361157"/>
    </source>
</evidence>
<evidence type="ECO:0000256" key="2">
    <source>
        <dbReference type="ARBA" id="ARBA00007783"/>
    </source>
</evidence>
<feature type="transmembrane region" description="Helical" evidence="11">
    <location>
        <begin position="116"/>
        <end position="141"/>
    </location>
</feature>
<name>A0AAD0BRN1_STEMA</name>
<evidence type="ECO:0000256" key="8">
    <source>
        <dbReference type="ARBA" id="ARBA00022989"/>
    </source>
</evidence>
<organism evidence="13 14">
    <name type="scientific">Stenotrophomonas maltophilia</name>
    <name type="common">Pseudomonas maltophilia</name>
    <name type="synonym">Xanthomonas maltophilia</name>
    <dbReference type="NCBI Taxonomy" id="40324"/>
    <lineage>
        <taxon>Bacteria</taxon>
        <taxon>Pseudomonadati</taxon>
        <taxon>Pseudomonadota</taxon>
        <taxon>Gammaproteobacteria</taxon>
        <taxon>Lysobacterales</taxon>
        <taxon>Lysobacteraceae</taxon>
        <taxon>Stenotrophomonas</taxon>
        <taxon>Stenotrophomonas maltophilia group</taxon>
    </lineage>
</organism>
<evidence type="ECO:0000256" key="5">
    <source>
        <dbReference type="ARBA" id="ARBA00022597"/>
    </source>
</evidence>
<keyword evidence="5" id="KW-0762">Sugar transport</keyword>
<dbReference type="GO" id="GO:0015920">
    <property type="term" value="P:lipopolysaccharide transport"/>
    <property type="evidence" value="ECO:0007669"/>
    <property type="project" value="TreeGrafter"/>
</dbReference>
<reference evidence="13 14" key="1">
    <citation type="submission" date="2017-12" db="EMBL/GenBank/DDBJ databases">
        <title>Complete Genome Sequence of Stenotrophomonas maltophilia CSM2.</title>
        <authorList>
            <person name="Castro-Jaimes S."/>
            <person name="Lopez-Leal G."/>
            <person name="Barberena Jonas C."/>
            <person name="Bustos P."/>
            <person name="Perez-Oseguera A."/>
            <person name="Cevallos M.A."/>
        </authorList>
    </citation>
    <scope>NUCLEOTIDE SEQUENCE [LARGE SCALE GENOMIC DNA]</scope>
    <source>
        <strain evidence="13 14">CSM2</strain>
    </source>
</reference>
<comment type="similarity">
    <text evidence="2 11">Belongs to the ABC-2 integral membrane protein family.</text>
</comment>
<dbReference type="PANTHER" id="PTHR30413">
    <property type="entry name" value="INNER MEMBRANE TRANSPORT PERMEASE"/>
    <property type="match status" value="1"/>
</dbReference>
<dbReference type="InterPro" id="IPR047817">
    <property type="entry name" value="ABC2_TM_bact-type"/>
</dbReference>
<evidence type="ECO:0000256" key="3">
    <source>
        <dbReference type="ARBA" id="ARBA00022448"/>
    </source>
</evidence>
<evidence type="ECO:0000256" key="7">
    <source>
        <dbReference type="ARBA" id="ARBA00022903"/>
    </source>
</evidence>